<keyword evidence="2 9" id="KW-0813">Transport</keyword>
<feature type="transmembrane region" description="Helical" evidence="9">
    <location>
        <begin position="21"/>
        <end position="40"/>
    </location>
</feature>
<evidence type="ECO:0000256" key="2">
    <source>
        <dbReference type="ARBA" id="ARBA00022448"/>
    </source>
</evidence>
<feature type="domain" description="Tripartite ATP-independent periplasmic transporters DctQ component" evidence="10">
    <location>
        <begin position="26"/>
        <end position="158"/>
    </location>
</feature>
<name>A0A2A5AT62_9GAMM</name>
<keyword evidence="5 9" id="KW-0812">Transmembrane</keyword>
<protein>
    <recommendedName>
        <fullName evidence="9">TRAP transporter small permease protein</fullName>
    </recommendedName>
</protein>
<dbReference type="InterPro" id="IPR007387">
    <property type="entry name" value="TRAP_DctQ"/>
</dbReference>
<comment type="subunit">
    <text evidence="9">The complex comprises the extracytoplasmic solute receptor protein and the two transmembrane proteins.</text>
</comment>
<keyword evidence="7 9" id="KW-0472">Membrane</keyword>
<dbReference type="Pfam" id="PF04290">
    <property type="entry name" value="DctQ"/>
    <property type="match status" value="1"/>
</dbReference>
<evidence type="ECO:0000256" key="9">
    <source>
        <dbReference type="RuleBase" id="RU369079"/>
    </source>
</evidence>
<accession>A0A2A5AT62</accession>
<dbReference type="Proteomes" id="UP000218327">
    <property type="component" value="Unassembled WGS sequence"/>
</dbReference>
<evidence type="ECO:0000256" key="4">
    <source>
        <dbReference type="ARBA" id="ARBA00022519"/>
    </source>
</evidence>
<feature type="transmembrane region" description="Helical" evidence="9">
    <location>
        <begin position="46"/>
        <end position="67"/>
    </location>
</feature>
<keyword evidence="6 9" id="KW-1133">Transmembrane helix</keyword>
<dbReference type="PANTHER" id="PTHR35011:SF4">
    <property type="entry name" value="SLL1102 PROTEIN"/>
    <property type="match status" value="1"/>
</dbReference>
<dbReference type="PANTHER" id="PTHR35011">
    <property type="entry name" value="2,3-DIKETO-L-GULONATE TRAP TRANSPORTER SMALL PERMEASE PROTEIN YIAM"/>
    <property type="match status" value="1"/>
</dbReference>
<gene>
    <name evidence="11" type="ORF">COA96_14455</name>
</gene>
<comment type="similarity">
    <text evidence="8 9">Belongs to the TRAP transporter small permease family.</text>
</comment>
<dbReference type="GO" id="GO:0022857">
    <property type="term" value="F:transmembrane transporter activity"/>
    <property type="evidence" value="ECO:0007669"/>
    <property type="project" value="UniProtKB-UniRule"/>
</dbReference>
<dbReference type="EMBL" id="NVVJ01000061">
    <property type="protein sequence ID" value="PCJ22429.1"/>
    <property type="molecule type" value="Genomic_DNA"/>
</dbReference>
<comment type="caution">
    <text evidence="11">The sequence shown here is derived from an EMBL/GenBank/DDBJ whole genome shotgun (WGS) entry which is preliminary data.</text>
</comment>
<evidence type="ECO:0000256" key="1">
    <source>
        <dbReference type="ARBA" id="ARBA00004429"/>
    </source>
</evidence>
<dbReference type="InterPro" id="IPR055348">
    <property type="entry name" value="DctQ"/>
</dbReference>
<reference evidence="12" key="1">
    <citation type="submission" date="2017-08" db="EMBL/GenBank/DDBJ databases">
        <title>A dynamic microbial community with high functional redundancy inhabits the cold, oxic subseafloor aquifer.</title>
        <authorList>
            <person name="Tully B.J."/>
            <person name="Wheat C.G."/>
            <person name="Glazer B.T."/>
            <person name="Huber J.A."/>
        </authorList>
    </citation>
    <scope>NUCLEOTIDE SEQUENCE [LARGE SCALE GENOMIC DNA]</scope>
</reference>
<keyword evidence="4 9" id="KW-0997">Cell inner membrane</keyword>
<evidence type="ECO:0000256" key="3">
    <source>
        <dbReference type="ARBA" id="ARBA00022475"/>
    </source>
</evidence>
<evidence type="ECO:0000256" key="8">
    <source>
        <dbReference type="ARBA" id="ARBA00038436"/>
    </source>
</evidence>
<comment type="function">
    <text evidence="9">Part of the tripartite ATP-independent periplasmic (TRAP) transport system.</text>
</comment>
<proteinExistence type="inferred from homology"/>
<comment type="subcellular location">
    <subcellularLocation>
        <location evidence="1 9">Cell inner membrane</location>
        <topology evidence="1 9">Multi-pass membrane protein</topology>
    </subcellularLocation>
</comment>
<keyword evidence="3" id="KW-1003">Cell membrane</keyword>
<feature type="transmembrane region" description="Helical" evidence="9">
    <location>
        <begin position="131"/>
        <end position="149"/>
    </location>
</feature>
<organism evidence="11 12">
    <name type="scientific">SAR86 cluster bacterium</name>
    <dbReference type="NCBI Taxonomy" id="2030880"/>
    <lineage>
        <taxon>Bacteria</taxon>
        <taxon>Pseudomonadati</taxon>
        <taxon>Pseudomonadota</taxon>
        <taxon>Gammaproteobacteria</taxon>
        <taxon>SAR86 cluster</taxon>
    </lineage>
</organism>
<dbReference type="GO" id="GO:0005886">
    <property type="term" value="C:plasma membrane"/>
    <property type="evidence" value="ECO:0007669"/>
    <property type="project" value="UniProtKB-SubCell"/>
</dbReference>
<evidence type="ECO:0000313" key="12">
    <source>
        <dbReference type="Proteomes" id="UP000218327"/>
    </source>
</evidence>
<evidence type="ECO:0000256" key="7">
    <source>
        <dbReference type="ARBA" id="ARBA00023136"/>
    </source>
</evidence>
<evidence type="ECO:0000256" key="6">
    <source>
        <dbReference type="ARBA" id="ARBA00022989"/>
    </source>
</evidence>
<sequence>MKKISFLLDQFSERTGRIFSWLTLVMVLLMALIVTLRYVFQIGSIALQESIIYINALIFTLGAAYTLKENGHVRVDIFYSRLTPRSKAIIDLIGTLVFLLPSAIFICWVSWDYVSLSWRIKEASAELSGLPYVYLLKATIILLAALLSLQGISEVIKSITIIRESNT</sequence>
<dbReference type="AlphaFoldDB" id="A0A2A5AT62"/>
<evidence type="ECO:0000256" key="5">
    <source>
        <dbReference type="ARBA" id="ARBA00022692"/>
    </source>
</evidence>
<evidence type="ECO:0000259" key="10">
    <source>
        <dbReference type="Pfam" id="PF04290"/>
    </source>
</evidence>
<feature type="transmembrane region" description="Helical" evidence="9">
    <location>
        <begin position="88"/>
        <end position="111"/>
    </location>
</feature>
<evidence type="ECO:0000313" key="11">
    <source>
        <dbReference type="EMBL" id="PCJ22429.1"/>
    </source>
</evidence>